<dbReference type="GO" id="GO:0005737">
    <property type="term" value="C:cytoplasm"/>
    <property type="evidence" value="ECO:0007669"/>
    <property type="project" value="TreeGrafter"/>
</dbReference>
<dbReference type="Gramene" id="OMO54679">
    <property type="protein sequence ID" value="OMO54679"/>
    <property type="gene ID" value="CCACVL1_27666"/>
</dbReference>
<dbReference type="InterPro" id="IPR036812">
    <property type="entry name" value="NAD(P)_OxRdtase_dom_sf"/>
</dbReference>
<dbReference type="PANTHER" id="PTHR43625:SF42">
    <property type="entry name" value="PERAKINE REDUCTASE-LIKE"/>
    <property type="match status" value="1"/>
</dbReference>
<evidence type="ECO:0000256" key="2">
    <source>
        <dbReference type="ARBA" id="ARBA00023002"/>
    </source>
</evidence>
<feature type="domain" description="NADP-dependent oxidoreductase" evidence="4">
    <location>
        <begin position="11"/>
        <end position="77"/>
    </location>
</feature>
<dbReference type="AlphaFoldDB" id="A0A1R3G9B0"/>
<dbReference type="STRING" id="210143.A0A1R3G9B0"/>
<sequence>MHPRFSGENLEKNKIIYNRLSNLAAKHACTVPQLALAWLLHQGNDMIPIPGTTKVKNIKDNIGSLALKLTQEDLKEICNAVPIEDANHPRFTGENLDKNKIIYTRLSDLAIKHGCSVPQLALAWLLHQGDDIIPIPGTTKVKNIVDNIGSLALKLRQEDLKEISDAVPLDEVSGQRTLGVSVIAHSFHAHNWAGKISMEKKGTTKVKNLENNIGSLKVKLTEDDLKEICDIVPIEEEEMQNIKMRKSGNHLWLKVPGLAERRPSLVHGDYVFAMLASEDTTVYESIIRSSKAVSSLCEIKTRPESVPKKETSEGPDTRGGSRRIELSGSSTLNMMKLKSAAKRTSMFPWCCTAFSSAFETGDGYCFRYILRKPLILGFPLNQSRVASLSSFCTVKNGTSLYSLCSSEKHESFFTSDEEFSRF</sequence>
<reference evidence="6 7" key="1">
    <citation type="submission" date="2013-09" db="EMBL/GenBank/DDBJ databases">
        <title>Corchorus capsularis genome sequencing.</title>
        <authorList>
            <person name="Alam M."/>
            <person name="Haque M.S."/>
            <person name="Islam M.S."/>
            <person name="Emdad E.M."/>
            <person name="Islam M.M."/>
            <person name="Ahmed B."/>
            <person name="Halim A."/>
            <person name="Hossen Q.M.M."/>
            <person name="Hossain M.Z."/>
            <person name="Ahmed R."/>
            <person name="Khan M.M."/>
            <person name="Islam R."/>
            <person name="Rashid M.M."/>
            <person name="Khan S.A."/>
            <person name="Rahman M.S."/>
            <person name="Alam M."/>
        </authorList>
    </citation>
    <scope>NUCLEOTIDE SEQUENCE [LARGE SCALE GENOMIC DNA]</scope>
    <source>
        <strain evidence="7">cv. CVL-1</strain>
        <tissue evidence="6">Whole seedling</tissue>
    </source>
</reference>
<dbReference type="Proteomes" id="UP000188268">
    <property type="component" value="Unassembled WGS sequence"/>
</dbReference>
<name>A0A1R3G9B0_COCAP</name>
<keyword evidence="7" id="KW-1185">Reference proteome</keyword>
<dbReference type="OrthoDB" id="37537at2759"/>
<feature type="domain" description="NADP-dependent oxidoreductase" evidence="4">
    <location>
        <begin position="96"/>
        <end position="165"/>
    </location>
</feature>
<evidence type="ECO:0000259" key="5">
    <source>
        <dbReference type="Pfam" id="PF21634"/>
    </source>
</evidence>
<dbReference type="Gene3D" id="3.20.20.100">
    <property type="entry name" value="NADP-dependent oxidoreductase domain"/>
    <property type="match status" value="2"/>
</dbReference>
<evidence type="ECO:0000256" key="1">
    <source>
        <dbReference type="ARBA" id="ARBA00022857"/>
    </source>
</evidence>
<comment type="caution">
    <text evidence="6">The sequence shown here is derived from an EMBL/GenBank/DDBJ whole genome shotgun (WGS) entry which is preliminary data.</text>
</comment>
<dbReference type="EMBL" id="AWWV01014893">
    <property type="protein sequence ID" value="OMO54679.1"/>
    <property type="molecule type" value="Genomic_DNA"/>
</dbReference>
<evidence type="ECO:0000256" key="3">
    <source>
        <dbReference type="SAM" id="MobiDB-lite"/>
    </source>
</evidence>
<dbReference type="PANTHER" id="PTHR43625">
    <property type="entry name" value="AFLATOXIN B1 ALDEHYDE REDUCTASE"/>
    <property type="match status" value="1"/>
</dbReference>
<dbReference type="Pfam" id="PF21634">
    <property type="entry name" value="MOV-10_beta-barrel"/>
    <property type="match status" value="1"/>
</dbReference>
<dbReference type="InterPro" id="IPR049080">
    <property type="entry name" value="MOV-10-like_beta-barrel"/>
</dbReference>
<proteinExistence type="predicted"/>
<protein>
    <submittedName>
        <fullName evidence="6">Aldo/keto reductase</fullName>
    </submittedName>
</protein>
<dbReference type="GO" id="GO:0016491">
    <property type="term" value="F:oxidoreductase activity"/>
    <property type="evidence" value="ECO:0007669"/>
    <property type="project" value="UniProtKB-KW"/>
</dbReference>
<dbReference type="InterPro" id="IPR023210">
    <property type="entry name" value="NADP_OxRdtase_dom"/>
</dbReference>
<evidence type="ECO:0000313" key="6">
    <source>
        <dbReference type="EMBL" id="OMO54679.1"/>
    </source>
</evidence>
<gene>
    <name evidence="6" type="ORF">CCACVL1_27666</name>
</gene>
<dbReference type="SUPFAM" id="SSF51430">
    <property type="entry name" value="NAD(P)-linked oxidoreductase"/>
    <property type="match status" value="2"/>
</dbReference>
<organism evidence="6 7">
    <name type="scientific">Corchorus capsularis</name>
    <name type="common">Jute</name>
    <dbReference type="NCBI Taxonomy" id="210143"/>
    <lineage>
        <taxon>Eukaryota</taxon>
        <taxon>Viridiplantae</taxon>
        <taxon>Streptophyta</taxon>
        <taxon>Embryophyta</taxon>
        <taxon>Tracheophyta</taxon>
        <taxon>Spermatophyta</taxon>
        <taxon>Magnoliopsida</taxon>
        <taxon>eudicotyledons</taxon>
        <taxon>Gunneridae</taxon>
        <taxon>Pentapetalae</taxon>
        <taxon>rosids</taxon>
        <taxon>malvids</taxon>
        <taxon>Malvales</taxon>
        <taxon>Malvaceae</taxon>
        <taxon>Grewioideae</taxon>
        <taxon>Apeibeae</taxon>
        <taxon>Corchorus</taxon>
    </lineage>
</organism>
<evidence type="ECO:0000313" key="7">
    <source>
        <dbReference type="Proteomes" id="UP000188268"/>
    </source>
</evidence>
<evidence type="ECO:0000259" key="4">
    <source>
        <dbReference type="Pfam" id="PF00248"/>
    </source>
</evidence>
<dbReference type="InterPro" id="IPR050791">
    <property type="entry name" value="Aldo-Keto_reductase"/>
</dbReference>
<keyword evidence="2" id="KW-0560">Oxidoreductase</keyword>
<keyword evidence="1" id="KW-0521">NADP</keyword>
<feature type="compositionally biased region" description="Basic and acidic residues" evidence="3">
    <location>
        <begin position="303"/>
        <end position="316"/>
    </location>
</feature>
<accession>A0A1R3G9B0</accession>
<feature type="region of interest" description="Disordered" evidence="3">
    <location>
        <begin position="303"/>
        <end position="324"/>
    </location>
</feature>
<feature type="domain" description="Helicase MOV-10-like beta-barrel" evidence="5">
    <location>
        <begin position="238"/>
        <end position="284"/>
    </location>
</feature>
<dbReference type="Pfam" id="PF00248">
    <property type="entry name" value="Aldo_ket_red"/>
    <property type="match status" value="2"/>
</dbReference>